<dbReference type="InterPro" id="IPR020084">
    <property type="entry name" value="NUDIX_hydrolase_CS"/>
</dbReference>
<dbReference type="PROSITE" id="PS00893">
    <property type="entry name" value="NUDIX_BOX"/>
    <property type="match status" value="1"/>
</dbReference>
<evidence type="ECO:0000313" key="10">
    <source>
        <dbReference type="EMBL" id="KAJ6234849.1"/>
    </source>
</evidence>
<dbReference type="SMART" id="SM01125">
    <property type="entry name" value="DCP2"/>
    <property type="match status" value="1"/>
</dbReference>
<dbReference type="Proteomes" id="UP001150062">
    <property type="component" value="Unassembled WGS sequence"/>
</dbReference>
<evidence type="ECO:0000256" key="3">
    <source>
        <dbReference type="ARBA" id="ARBA00005279"/>
    </source>
</evidence>
<dbReference type="PANTHER" id="PTHR23114:SF17">
    <property type="entry name" value="M7GPPPN-MRNA HYDROLASE"/>
    <property type="match status" value="1"/>
</dbReference>
<keyword evidence="7" id="KW-0694">RNA-binding</keyword>
<dbReference type="InterPro" id="IPR000086">
    <property type="entry name" value="NUDIX_hydrolase_dom"/>
</dbReference>
<keyword evidence="12" id="KW-1185">Reference proteome</keyword>
<name>A0AAV7YMG9_9EUKA</name>
<reference evidence="10" key="1">
    <citation type="submission" date="2022-08" db="EMBL/GenBank/DDBJ databases">
        <title>Novel sulfate-reducing endosymbionts in the free-living metamonad Anaeramoeba.</title>
        <authorList>
            <person name="Jerlstrom-Hultqvist J."/>
            <person name="Cepicka I."/>
            <person name="Gallot-Lavallee L."/>
            <person name="Salas-Leiva D."/>
            <person name="Curtis B.A."/>
            <person name="Zahonova K."/>
            <person name="Pipaliya S."/>
            <person name="Dacks J."/>
            <person name="Roger A.J."/>
        </authorList>
    </citation>
    <scope>NUCLEOTIDE SEQUENCE</scope>
    <source>
        <strain evidence="10">Schooner1</strain>
    </source>
</reference>
<dbReference type="InterPro" id="IPR015797">
    <property type="entry name" value="NUDIX_hydrolase-like_dom_sf"/>
</dbReference>
<proteinExistence type="inferred from homology"/>
<protein>
    <submittedName>
        <fullName evidence="9">M7gpppn-mRNA hydrolase</fullName>
    </submittedName>
</protein>
<dbReference type="Pfam" id="PF00293">
    <property type="entry name" value="NUDIX"/>
    <property type="match status" value="1"/>
</dbReference>
<comment type="cofactor">
    <cofactor evidence="1">
        <name>Mn(2+)</name>
        <dbReference type="ChEBI" id="CHEBI:29035"/>
    </cofactor>
</comment>
<dbReference type="SUPFAM" id="SSF140586">
    <property type="entry name" value="Dcp2 domain-like"/>
    <property type="match status" value="1"/>
</dbReference>
<dbReference type="InterPro" id="IPR007722">
    <property type="entry name" value="DCP2_BoxA"/>
</dbReference>
<evidence type="ECO:0000259" key="8">
    <source>
        <dbReference type="PROSITE" id="PS51462"/>
    </source>
</evidence>
<dbReference type="Gene3D" id="3.90.79.10">
    <property type="entry name" value="Nucleoside Triphosphate Pyrophosphohydrolase"/>
    <property type="match status" value="1"/>
</dbReference>
<dbReference type="EMBL" id="JANTQA010000051">
    <property type="protein sequence ID" value="KAJ3430160.1"/>
    <property type="molecule type" value="Genomic_DNA"/>
</dbReference>
<evidence type="ECO:0000256" key="5">
    <source>
        <dbReference type="ARBA" id="ARBA00022723"/>
    </source>
</evidence>
<keyword evidence="4" id="KW-0963">Cytoplasm</keyword>
<dbReference type="GO" id="GO:0016787">
    <property type="term" value="F:hydrolase activity"/>
    <property type="evidence" value="ECO:0007669"/>
    <property type="project" value="UniProtKB-KW"/>
</dbReference>
<dbReference type="GO" id="GO:0030145">
    <property type="term" value="F:manganese ion binding"/>
    <property type="evidence" value="ECO:0007669"/>
    <property type="project" value="InterPro"/>
</dbReference>
<dbReference type="GO" id="GO:0000290">
    <property type="term" value="P:deadenylation-dependent decapping of nuclear-transcribed mRNA"/>
    <property type="evidence" value="ECO:0007669"/>
    <property type="project" value="TreeGrafter"/>
</dbReference>
<evidence type="ECO:0000313" key="12">
    <source>
        <dbReference type="Proteomes" id="UP001150062"/>
    </source>
</evidence>
<accession>A0AAV7YMG9</accession>
<dbReference type="Pfam" id="PF05026">
    <property type="entry name" value="DCP2"/>
    <property type="match status" value="1"/>
</dbReference>
<evidence type="ECO:0000256" key="1">
    <source>
        <dbReference type="ARBA" id="ARBA00001936"/>
    </source>
</evidence>
<organism evidence="9 11">
    <name type="scientific">Anaeramoeba flamelloides</name>
    <dbReference type="NCBI Taxonomy" id="1746091"/>
    <lineage>
        <taxon>Eukaryota</taxon>
        <taxon>Metamonada</taxon>
        <taxon>Anaeramoebidae</taxon>
        <taxon>Anaeramoeba</taxon>
    </lineage>
</organism>
<comment type="caution">
    <text evidence="9">The sequence shown here is derived from an EMBL/GenBank/DDBJ whole genome shotgun (WGS) entry which is preliminary data.</text>
</comment>
<dbReference type="Gene3D" id="1.10.10.1050">
    <property type="entry name" value="Dcp2, box A domain"/>
    <property type="match status" value="1"/>
</dbReference>
<comment type="similarity">
    <text evidence="3">Belongs to the Nudix hydrolase family. DCP2 subfamily.</text>
</comment>
<evidence type="ECO:0000256" key="4">
    <source>
        <dbReference type="ARBA" id="ARBA00022490"/>
    </source>
</evidence>
<feature type="domain" description="Nudix hydrolase" evidence="8">
    <location>
        <begin position="90"/>
        <end position="221"/>
    </location>
</feature>
<evidence type="ECO:0000313" key="11">
    <source>
        <dbReference type="Proteomes" id="UP001146793"/>
    </source>
</evidence>
<dbReference type="Proteomes" id="UP001146793">
    <property type="component" value="Unassembled WGS sequence"/>
</dbReference>
<evidence type="ECO:0000256" key="2">
    <source>
        <dbReference type="ARBA" id="ARBA00004496"/>
    </source>
</evidence>
<dbReference type="InterPro" id="IPR036189">
    <property type="entry name" value="DCP2_BoxA_sf"/>
</dbReference>
<dbReference type="GO" id="GO:0005737">
    <property type="term" value="C:cytoplasm"/>
    <property type="evidence" value="ECO:0007669"/>
    <property type="project" value="UniProtKB-SubCell"/>
</dbReference>
<evidence type="ECO:0000256" key="7">
    <source>
        <dbReference type="ARBA" id="ARBA00022884"/>
    </source>
</evidence>
<dbReference type="PROSITE" id="PS51462">
    <property type="entry name" value="NUDIX"/>
    <property type="match status" value="1"/>
</dbReference>
<comment type="subcellular location">
    <subcellularLocation>
        <location evidence="2">Cytoplasm</location>
    </subcellularLocation>
</comment>
<keyword evidence="5" id="KW-0479">Metal-binding</keyword>
<reference evidence="9" key="2">
    <citation type="submission" date="2022-08" db="EMBL/GenBank/DDBJ databases">
        <title>Novel sulphate-reducing endosymbionts in the free-living metamonad Anaeramoeba.</title>
        <authorList>
            <person name="Jerlstrom-Hultqvist J."/>
            <person name="Cepicka I."/>
            <person name="Gallot-Lavallee L."/>
            <person name="Salas-Leiva D."/>
            <person name="Curtis B.A."/>
            <person name="Zahonova K."/>
            <person name="Pipaliya S."/>
            <person name="Dacks J."/>
            <person name="Roger A.J."/>
        </authorList>
    </citation>
    <scope>NUCLEOTIDE SEQUENCE</scope>
    <source>
        <strain evidence="9">Busselton2</strain>
    </source>
</reference>
<dbReference type="AlphaFoldDB" id="A0AAV7YMG9"/>
<evidence type="ECO:0000313" key="9">
    <source>
        <dbReference type="EMBL" id="KAJ3430160.1"/>
    </source>
</evidence>
<dbReference type="EMBL" id="JAOAOG010000266">
    <property type="protein sequence ID" value="KAJ6234849.1"/>
    <property type="molecule type" value="Genomic_DNA"/>
</dbReference>
<keyword evidence="6 9" id="KW-0378">Hydrolase</keyword>
<dbReference type="PANTHER" id="PTHR23114">
    <property type="entry name" value="M7GPPPN-MRNA HYDROLASE"/>
    <property type="match status" value="1"/>
</dbReference>
<sequence length="253" mass="29886">MSRQLKTQVFKDLLSRFVINTNYNEKNWELDLIENVQKAEWFYKDFYQKKHPSLPDLTLGKLCYELLSIYKPLKQQDSRRLITNYKKYRNDQPKCGSILLTRDLDKVLLVLGVPHGKNKKGKWGFPKGTLELDESTKDCVIRETREEIGYDLAGKLNEKNCLKKKLKSTLSYMYIVTDVDPNQKFNTETRNEIQDIKWFPVDKIPSKDSNYVLNKYRQELLNWIKFKKSERNNGGGIKIDLKTLFSNSKEKIN</sequence>
<gene>
    <name evidence="9" type="ORF">M0812_23162</name>
    <name evidence="10" type="ORF">M0813_28826</name>
</gene>
<dbReference type="SUPFAM" id="SSF55811">
    <property type="entry name" value="Nudix"/>
    <property type="match status" value="1"/>
</dbReference>
<dbReference type="GO" id="GO:0003723">
    <property type="term" value="F:RNA binding"/>
    <property type="evidence" value="ECO:0007669"/>
    <property type="project" value="UniProtKB-KW"/>
</dbReference>
<evidence type="ECO:0000256" key="6">
    <source>
        <dbReference type="ARBA" id="ARBA00022801"/>
    </source>
</evidence>